<dbReference type="PANTHER" id="PTHR11963:SF23">
    <property type="entry name" value="CYTOSOL AMINOPEPTIDASE"/>
    <property type="match status" value="1"/>
</dbReference>
<accession>A0ABU9GC55</accession>
<evidence type="ECO:0000259" key="6">
    <source>
        <dbReference type="Pfam" id="PF00883"/>
    </source>
</evidence>
<dbReference type="InterPro" id="IPR011356">
    <property type="entry name" value="Leucine_aapep/pepB"/>
</dbReference>
<keyword evidence="2 7" id="KW-0031">Aminopeptidase</keyword>
<evidence type="ECO:0000256" key="5">
    <source>
        <dbReference type="ARBA" id="ARBA00023211"/>
    </source>
</evidence>
<gene>
    <name evidence="7" type="ORF">V6242_18070</name>
</gene>
<keyword evidence="5" id="KW-0464">Manganese</keyword>
<evidence type="ECO:0000313" key="8">
    <source>
        <dbReference type="Proteomes" id="UP001379949"/>
    </source>
</evidence>
<feature type="non-terminal residue" evidence="7">
    <location>
        <position position="74"/>
    </location>
</feature>
<comment type="similarity">
    <text evidence="1">Belongs to the peptidase M17 family.</text>
</comment>
<name>A0ABU9GC55_9GAMM</name>
<keyword evidence="4" id="KW-0378">Hydrolase</keyword>
<evidence type="ECO:0000256" key="4">
    <source>
        <dbReference type="ARBA" id="ARBA00022801"/>
    </source>
</evidence>
<evidence type="ECO:0000256" key="2">
    <source>
        <dbReference type="ARBA" id="ARBA00022438"/>
    </source>
</evidence>
<dbReference type="PANTHER" id="PTHR11963">
    <property type="entry name" value="LEUCINE AMINOPEPTIDASE-RELATED"/>
    <property type="match status" value="1"/>
</dbReference>
<dbReference type="SUPFAM" id="SSF53187">
    <property type="entry name" value="Zn-dependent exopeptidases"/>
    <property type="match status" value="1"/>
</dbReference>
<dbReference type="EMBL" id="JBAKAR010000198">
    <property type="protein sequence ID" value="MEL0615047.1"/>
    <property type="molecule type" value="Genomic_DNA"/>
</dbReference>
<protein>
    <submittedName>
        <fullName evidence="7">Leucyl aminopeptidase</fullName>
    </submittedName>
</protein>
<sequence>LEIWTATANGAAFARQLGNLPGNVCTPNYLASKAQHFGEEYGIDVEFLDETNMDELGMHFLLSVGRCSDQPSYL</sequence>
<comment type="caution">
    <text evidence="7">The sequence shown here is derived from an EMBL/GenBank/DDBJ whole genome shotgun (WGS) entry which is preliminary data.</text>
</comment>
<feature type="non-terminal residue" evidence="7">
    <location>
        <position position="1"/>
    </location>
</feature>
<dbReference type="Pfam" id="PF00883">
    <property type="entry name" value="Peptidase_M17"/>
    <property type="match status" value="1"/>
</dbReference>
<feature type="domain" description="Cytosol aminopeptidase" evidence="6">
    <location>
        <begin position="13"/>
        <end position="73"/>
    </location>
</feature>
<reference evidence="7 8" key="1">
    <citation type="submission" date="2024-02" db="EMBL/GenBank/DDBJ databases">
        <title>Bacteria isolated from the canopy kelp, Nereocystis luetkeana.</title>
        <authorList>
            <person name="Pfister C.A."/>
            <person name="Younker I.T."/>
            <person name="Light S.H."/>
        </authorList>
    </citation>
    <scope>NUCLEOTIDE SEQUENCE [LARGE SCALE GENOMIC DNA]</scope>
    <source>
        <strain evidence="7 8">TI.4.07</strain>
    </source>
</reference>
<organism evidence="7 8">
    <name type="scientific">Marinomonas arenicola</name>
    <dbReference type="NCBI Taxonomy" id="569601"/>
    <lineage>
        <taxon>Bacteria</taxon>
        <taxon>Pseudomonadati</taxon>
        <taxon>Pseudomonadota</taxon>
        <taxon>Gammaproteobacteria</taxon>
        <taxon>Oceanospirillales</taxon>
        <taxon>Oceanospirillaceae</taxon>
        <taxon>Marinomonas</taxon>
    </lineage>
</organism>
<dbReference type="GO" id="GO:0004177">
    <property type="term" value="F:aminopeptidase activity"/>
    <property type="evidence" value="ECO:0007669"/>
    <property type="project" value="UniProtKB-KW"/>
</dbReference>
<dbReference type="Gene3D" id="3.40.630.10">
    <property type="entry name" value="Zn peptidases"/>
    <property type="match status" value="1"/>
</dbReference>
<keyword evidence="8" id="KW-1185">Reference proteome</keyword>
<dbReference type="InterPro" id="IPR000819">
    <property type="entry name" value="Peptidase_M17_C"/>
</dbReference>
<evidence type="ECO:0000256" key="1">
    <source>
        <dbReference type="ARBA" id="ARBA00009528"/>
    </source>
</evidence>
<evidence type="ECO:0000313" key="7">
    <source>
        <dbReference type="EMBL" id="MEL0615047.1"/>
    </source>
</evidence>
<proteinExistence type="inferred from homology"/>
<keyword evidence="3" id="KW-0645">Protease</keyword>
<evidence type="ECO:0000256" key="3">
    <source>
        <dbReference type="ARBA" id="ARBA00022670"/>
    </source>
</evidence>
<dbReference type="Proteomes" id="UP001379949">
    <property type="component" value="Unassembled WGS sequence"/>
</dbReference>